<gene>
    <name evidence="2" type="ORF">CLUP02_16168</name>
</gene>
<dbReference type="KEGG" id="clup:CLUP02_16168"/>
<protein>
    <submittedName>
        <fullName evidence="2">Aorsin</fullName>
    </submittedName>
</protein>
<keyword evidence="3" id="KW-1185">Reference proteome</keyword>
<organism evidence="2 3">
    <name type="scientific">Colletotrichum lupini</name>
    <dbReference type="NCBI Taxonomy" id="145971"/>
    <lineage>
        <taxon>Eukaryota</taxon>
        <taxon>Fungi</taxon>
        <taxon>Dikarya</taxon>
        <taxon>Ascomycota</taxon>
        <taxon>Pezizomycotina</taxon>
        <taxon>Sordariomycetes</taxon>
        <taxon>Hypocreomycetidae</taxon>
        <taxon>Glomerellales</taxon>
        <taxon>Glomerellaceae</taxon>
        <taxon>Colletotrichum</taxon>
        <taxon>Colletotrichum acutatum species complex</taxon>
    </lineage>
</organism>
<dbReference type="GeneID" id="73350102"/>
<dbReference type="Proteomes" id="UP000830671">
    <property type="component" value="Chromosome 9"/>
</dbReference>
<name>A0A9Q8WNY6_9PEZI</name>
<dbReference type="InterPro" id="IPR050819">
    <property type="entry name" value="Tripeptidyl-peptidase_I"/>
</dbReference>
<sequence>MHVDVRDRSPAQTSLSKRMYSNNQSMFLQEVKVVCLMPQSVFCAPKHTLALTCPASRSAAAELESHMNSLGTSDQPFRKAFNLSAAYGSAQMQFGKLLELICQAAIQGPNNARHQKRKDIDLNGFDERYYRHIIRTLPRYLQRLANISTVDTSQHACISPISLEVYSFSIGESITIPVEDIYSPPWDTARGFTFQDNASTHRRLCHPEMISLPTGGPLYVYSEAKISHAAGGSSYMVNKFLADSIDVMSKTEGERAVTNFTLSKETVMHFRVVFLAVFLGPAAADYLQDTHSVHEKREEKFGLGWSKVESKPSPGTIIPLQIALQQNELDVAEHELLRVSDPSSPEFSQHWTRAKVDARFSPTRERIHTVQTWLGEVGIGEQHIRRSADGGWLFLNTTLRVAEKLLKTTFGVYLDPMSD</sequence>
<dbReference type="AlphaFoldDB" id="A0A9Q8WNY6"/>
<dbReference type="PANTHER" id="PTHR14218:SF19">
    <property type="entry name" value="SERINE PROTEASE AORO, PUTATIVE (AFU_ORTHOLOGUE AFUA_6G10250)-RELATED"/>
    <property type="match status" value="1"/>
</dbReference>
<dbReference type="PANTHER" id="PTHR14218">
    <property type="entry name" value="PROTEASE S8 TRIPEPTIDYL PEPTIDASE I CLN2"/>
    <property type="match status" value="1"/>
</dbReference>
<feature type="domain" description="Peptidase S53 activation" evidence="1">
    <location>
        <begin position="302"/>
        <end position="417"/>
    </location>
</feature>
<dbReference type="GO" id="GO:0006508">
    <property type="term" value="P:proteolysis"/>
    <property type="evidence" value="ECO:0007669"/>
    <property type="project" value="TreeGrafter"/>
</dbReference>
<dbReference type="GO" id="GO:0008240">
    <property type="term" value="F:tripeptidyl-peptidase activity"/>
    <property type="evidence" value="ECO:0007669"/>
    <property type="project" value="TreeGrafter"/>
</dbReference>
<dbReference type="GO" id="GO:0004175">
    <property type="term" value="F:endopeptidase activity"/>
    <property type="evidence" value="ECO:0007669"/>
    <property type="project" value="TreeGrafter"/>
</dbReference>
<evidence type="ECO:0000259" key="1">
    <source>
        <dbReference type="SMART" id="SM00944"/>
    </source>
</evidence>
<dbReference type="SMART" id="SM00944">
    <property type="entry name" value="Pro-kuma_activ"/>
    <property type="match status" value="1"/>
</dbReference>
<evidence type="ECO:0000313" key="2">
    <source>
        <dbReference type="EMBL" id="UQC90638.1"/>
    </source>
</evidence>
<reference evidence="2" key="1">
    <citation type="journal article" date="2021" name="Mol. Plant Microbe Interact.">
        <title>Complete Genome Sequence of the Plant-Pathogenic Fungus Colletotrichum lupini.</title>
        <authorList>
            <person name="Baroncelli R."/>
            <person name="Pensec F."/>
            <person name="Da Lio D."/>
            <person name="Boufleur T."/>
            <person name="Vicente I."/>
            <person name="Sarrocco S."/>
            <person name="Picot A."/>
            <person name="Baraldi E."/>
            <person name="Sukno S."/>
            <person name="Thon M."/>
            <person name="Le Floch G."/>
        </authorList>
    </citation>
    <scope>NUCLEOTIDE SEQUENCE</scope>
    <source>
        <strain evidence="2">IMI 504893</strain>
    </source>
</reference>
<dbReference type="SUPFAM" id="SSF54897">
    <property type="entry name" value="Protease propeptides/inhibitors"/>
    <property type="match status" value="1"/>
</dbReference>
<dbReference type="Pfam" id="PF09286">
    <property type="entry name" value="Pro-kuma_activ"/>
    <property type="match status" value="1"/>
</dbReference>
<dbReference type="RefSeq" id="XP_049152239.1">
    <property type="nucleotide sequence ID" value="XM_049295092.1"/>
</dbReference>
<dbReference type="CDD" id="cd11377">
    <property type="entry name" value="Pro-peptidase_S53"/>
    <property type="match status" value="1"/>
</dbReference>
<accession>A0A9Q8WNY6</accession>
<dbReference type="InterPro" id="IPR015366">
    <property type="entry name" value="S53_propep"/>
</dbReference>
<proteinExistence type="predicted"/>
<dbReference type="EMBL" id="CP019481">
    <property type="protein sequence ID" value="UQC90638.1"/>
    <property type="molecule type" value="Genomic_DNA"/>
</dbReference>
<evidence type="ECO:0000313" key="3">
    <source>
        <dbReference type="Proteomes" id="UP000830671"/>
    </source>
</evidence>